<dbReference type="PANTHER" id="PTHR33177:SF74">
    <property type="entry name" value="PROTEIN GL2-INTERACTING REPRESSOR 1"/>
    <property type="match status" value="1"/>
</dbReference>
<gene>
    <name evidence="3" type="ORF">GIB67_012703</name>
</gene>
<dbReference type="Pfam" id="PF24747">
    <property type="entry name" value="Zn-ribbon_GIR1"/>
    <property type="match status" value="1"/>
</dbReference>
<protein>
    <recommendedName>
        <fullName evidence="2">GIR1-like zinc ribbon domain-containing protein</fullName>
    </recommendedName>
</protein>
<dbReference type="OrthoDB" id="1930194at2759"/>
<evidence type="ECO:0000313" key="3">
    <source>
        <dbReference type="EMBL" id="KAF6165806.1"/>
    </source>
</evidence>
<comment type="caution">
    <text evidence="3">The sequence shown here is derived from an EMBL/GenBank/DDBJ whole genome shotgun (WGS) entry which is preliminary data.</text>
</comment>
<evidence type="ECO:0000259" key="2">
    <source>
        <dbReference type="Pfam" id="PF24747"/>
    </source>
</evidence>
<name>A0A7J7NF39_9MAGN</name>
<feature type="region of interest" description="Disordered" evidence="1">
    <location>
        <begin position="88"/>
        <end position="151"/>
    </location>
</feature>
<dbReference type="EMBL" id="JACGCM010000816">
    <property type="protein sequence ID" value="KAF6165806.1"/>
    <property type="molecule type" value="Genomic_DNA"/>
</dbReference>
<evidence type="ECO:0000313" key="4">
    <source>
        <dbReference type="Proteomes" id="UP000541444"/>
    </source>
</evidence>
<feature type="domain" description="GIR1-like zinc ribbon" evidence="2">
    <location>
        <begin position="155"/>
        <end position="191"/>
    </location>
</feature>
<sequence length="206" mass="22565">MALIEVPQQHLQQQSHVCASGGITRSDHQHTPVTGCVSLDSTGLTAPSPVIPILLDLFSVKLDERFHLPFGSQKVLDLKTGGNKLNYEATMSRNGKNPKIDLRLNLSPPRTSHQVPTDSPHRSATASPTSPPSSCVSSELNNEETVRYSNSPETTSMVLAGCPGCLMYVMLSEDEPKCPRCKKTVLLDFLQDNNNNNNTKRNSRKN</sequence>
<evidence type="ECO:0000256" key="1">
    <source>
        <dbReference type="SAM" id="MobiDB-lite"/>
    </source>
</evidence>
<dbReference type="InterPro" id="IPR055281">
    <property type="entry name" value="GIR1-2/SIED1"/>
</dbReference>
<dbReference type="InterPro" id="IPR056440">
    <property type="entry name" value="Zn-ribbon_GIR1"/>
</dbReference>
<feature type="compositionally biased region" description="Low complexity" evidence="1">
    <location>
        <begin position="122"/>
        <end position="138"/>
    </location>
</feature>
<dbReference type="Proteomes" id="UP000541444">
    <property type="component" value="Unassembled WGS sequence"/>
</dbReference>
<accession>A0A7J7NF39</accession>
<feature type="compositionally biased region" description="Polar residues" evidence="1">
    <location>
        <begin position="108"/>
        <end position="117"/>
    </location>
</feature>
<dbReference type="PANTHER" id="PTHR33177">
    <property type="entry name" value="PUTATIVE-RELATED"/>
    <property type="match status" value="1"/>
</dbReference>
<keyword evidence="4" id="KW-1185">Reference proteome</keyword>
<organism evidence="3 4">
    <name type="scientific">Kingdonia uniflora</name>
    <dbReference type="NCBI Taxonomy" id="39325"/>
    <lineage>
        <taxon>Eukaryota</taxon>
        <taxon>Viridiplantae</taxon>
        <taxon>Streptophyta</taxon>
        <taxon>Embryophyta</taxon>
        <taxon>Tracheophyta</taxon>
        <taxon>Spermatophyta</taxon>
        <taxon>Magnoliopsida</taxon>
        <taxon>Ranunculales</taxon>
        <taxon>Circaeasteraceae</taxon>
        <taxon>Kingdonia</taxon>
    </lineage>
</organism>
<reference evidence="3 4" key="1">
    <citation type="journal article" date="2020" name="IScience">
        <title>Genome Sequencing of the Endangered Kingdonia uniflora (Circaeasteraceae, Ranunculales) Reveals Potential Mechanisms of Evolutionary Specialization.</title>
        <authorList>
            <person name="Sun Y."/>
            <person name="Deng T."/>
            <person name="Zhang A."/>
            <person name="Moore M.J."/>
            <person name="Landis J.B."/>
            <person name="Lin N."/>
            <person name="Zhang H."/>
            <person name="Zhang X."/>
            <person name="Huang J."/>
            <person name="Zhang X."/>
            <person name="Sun H."/>
            <person name="Wang H."/>
        </authorList>
    </citation>
    <scope>NUCLEOTIDE SEQUENCE [LARGE SCALE GENOMIC DNA]</scope>
    <source>
        <strain evidence="3">TB1705</strain>
        <tissue evidence="3">Leaf</tissue>
    </source>
</reference>
<dbReference type="AlphaFoldDB" id="A0A7J7NF39"/>
<proteinExistence type="predicted"/>